<dbReference type="InterPro" id="IPR019775">
    <property type="entry name" value="WD40_repeat_CS"/>
</dbReference>
<feature type="repeat" description="WD" evidence="4">
    <location>
        <begin position="99"/>
        <end position="132"/>
    </location>
</feature>
<dbReference type="OMA" id="DWIRNAC"/>
<evidence type="ECO:0000256" key="4">
    <source>
        <dbReference type="PROSITE-ProRule" id="PRU00221"/>
    </source>
</evidence>
<organism evidence="5 6">
    <name type="scientific">Haemaphysalis longicornis</name>
    <name type="common">Bush tick</name>
    <dbReference type="NCBI Taxonomy" id="44386"/>
    <lineage>
        <taxon>Eukaryota</taxon>
        <taxon>Metazoa</taxon>
        <taxon>Ecdysozoa</taxon>
        <taxon>Arthropoda</taxon>
        <taxon>Chelicerata</taxon>
        <taxon>Arachnida</taxon>
        <taxon>Acari</taxon>
        <taxon>Parasitiformes</taxon>
        <taxon>Ixodida</taxon>
        <taxon>Ixodoidea</taxon>
        <taxon>Ixodidae</taxon>
        <taxon>Haemaphysalinae</taxon>
        <taxon>Haemaphysalis</taxon>
    </lineage>
</organism>
<proteinExistence type="inferred from homology"/>
<dbReference type="VEuPathDB" id="VectorBase:HLOH_041971"/>
<accession>A0A9J6FM57</accession>
<dbReference type="OrthoDB" id="10264588at2759"/>
<sequence length="146" mass="16033">MLWHLTEAKRALRFEGHTAEVCGVRFAPSGSLLASASRDGTVRFWMVNKKDESRVLRAHIGAGVRSLDFSPDGHSLATASDDMTVKVWSVQRQSLQQTITAHSNWVHSVRFSSDGRLLASCSDDKTLSIWDVGAKTSAHCFTDSGK</sequence>
<dbReference type="InterPro" id="IPR020472">
    <property type="entry name" value="WD40_PAC1"/>
</dbReference>
<comment type="caution">
    <text evidence="5">The sequence shown here is derived from an EMBL/GenBank/DDBJ whole genome shotgun (WGS) entry which is preliminary data.</text>
</comment>
<name>A0A9J6FM57_HAELO</name>
<dbReference type="AlphaFoldDB" id="A0A9J6FM57"/>
<dbReference type="PROSITE" id="PS00678">
    <property type="entry name" value="WD_REPEATS_1"/>
    <property type="match status" value="1"/>
</dbReference>
<dbReference type="SMART" id="SM00320">
    <property type="entry name" value="WD40"/>
    <property type="match status" value="3"/>
</dbReference>
<protein>
    <submittedName>
        <fullName evidence="5">Uncharacterized protein</fullName>
    </submittedName>
</protein>
<keyword evidence="2" id="KW-0677">Repeat</keyword>
<feature type="repeat" description="WD" evidence="4">
    <location>
        <begin position="64"/>
        <end position="98"/>
    </location>
</feature>
<evidence type="ECO:0000313" key="5">
    <source>
        <dbReference type="EMBL" id="KAH9364226.1"/>
    </source>
</evidence>
<dbReference type="InterPro" id="IPR001680">
    <property type="entry name" value="WD40_rpt"/>
</dbReference>
<dbReference type="EMBL" id="JABSTR010000002">
    <property type="protein sequence ID" value="KAH9364226.1"/>
    <property type="molecule type" value="Genomic_DNA"/>
</dbReference>
<dbReference type="InterPro" id="IPR050505">
    <property type="entry name" value="WDR55/POC1"/>
</dbReference>
<reference evidence="5 6" key="1">
    <citation type="journal article" date="2020" name="Cell">
        <title>Large-Scale Comparative Analyses of Tick Genomes Elucidate Their Genetic Diversity and Vector Capacities.</title>
        <authorList>
            <consortium name="Tick Genome and Microbiome Consortium (TIGMIC)"/>
            <person name="Jia N."/>
            <person name="Wang J."/>
            <person name="Shi W."/>
            <person name="Du L."/>
            <person name="Sun Y."/>
            <person name="Zhan W."/>
            <person name="Jiang J.F."/>
            <person name="Wang Q."/>
            <person name="Zhang B."/>
            <person name="Ji P."/>
            <person name="Bell-Sakyi L."/>
            <person name="Cui X.M."/>
            <person name="Yuan T.T."/>
            <person name="Jiang B.G."/>
            <person name="Yang W.F."/>
            <person name="Lam T.T."/>
            <person name="Chang Q.C."/>
            <person name="Ding S.J."/>
            <person name="Wang X.J."/>
            <person name="Zhu J.G."/>
            <person name="Ruan X.D."/>
            <person name="Zhao L."/>
            <person name="Wei J.T."/>
            <person name="Ye R.Z."/>
            <person name="Que T.C."/>
            <person name="Du C.H."/>
            <person name="Zhou Y.H."/>
            <person name="Cheng J.X."/>
            <person name="Dai P.F."/>
            <person name="Guo W.B."/>
            <person name="Han X.H."/>
            <person name="Huang E.J."/>
            <person name="Li L.F."/>
            <person name="Wei W."/>
            <person name="Gao Y.C."/>
            <person name="Liu J.Z."/>
            <person name="Shao H.Z."/>
            <person name="Wang X."/>
            <person name="Wang C.C."/>
            <person name="Yang T.C."/>
            <person name="Huo Q.B."/>
            <person name="Li W."/>
            <person name="Chen H.Y."/>
            <person name="Chen S.E."/>
            <person name="Zhou L.G."/>
            <person name="Ni X.B."/>
            <person name="Tian J.H."/>
            <person name="Sheng Y."/>
            <person name="Liu T."/>
            <person name="Pan Y.S."/>
            <person name="Xia L.Y."/>
            <person name="Li J."/>
            <person name="Zhao F."/>
            <person name="Cao W.C."/>
        </authorList>
    </citation>
    <scope>NUCLEOTIDE SEQUENCE [LARGE SCALE GENOMIC DNA]</scope>
    <source>
        <strain evidence="5">HaeL-2018</strain>
    </source>
</reference>
<keyword evidence="6" id="KW-1185">Reference proteome</keyword>
<dbReference type="Proteomes" id="UP000821853">
    <property type="component" value="Chromosome 10"/>
</dbReference>
<dbReference type="PROSITE" id="PS50082">
    <property type="entry name" value="WD_REPEATS_2"/>
    <property type="match status" value="3"/>
</dbReference>
<dbReference type="InterPro" id="IPR036322">
    <property type="entry name" value="WD40_repeat_dom_sf"/>
</dbReference>
<keyword evidence="1 4" id="KW-0853">WD repeat</keyword>
<dbReference type="Pfam" id="PF00400">
    <property type="entry name" value="WD40"/>
    <property type="match status" value="3"/>
</dbReference>
<evidence type="ECO:0000313" key="6">
    <source>
        <dbReference type="Proteomes" id="UP000821853"/>
    </source>
</evidence>
<evidence type="ECO:0000256" key="3">
    <source>
        <dbReference type="ARBA" id="ARBA00037984"/>
    </source>
</evidence>
<gene>
    <name evidence="5" type="ORF">HPB48_000549</name>
</gene>
<dbReference type="PANTHER" id="PTHR44019">
    <property type="entry name" value="WD REPEAT-CONTAINING PROTEIN 55"/>
    <property type="match status" value="1"/>
</dbReference>
<dbReference type="PRINTS" id="PR00320">
    <property type="entry name" value="GPROTEINBRPT"/>
</dbReference>
<evidence type="ECO:0000256" key="2">
    <source>
        <dbReference type="ARBA" id="ARBA00022737"/>
    </source>
</evidence>
<dbReference type="PROSITE" id="PS50294">
    <property type="entry name" value="WD_REPEATS_REGION"/>
    <property type="match status" value="3"/>
</dbReference>
<comment type="similarity">
    <text evidence="3">Belongs to the WD repeat POC1 family.</text>
</comment>
<dbReference type="InterPro" id="IPR015943">
    <property type="entry name" value="WD40/YVTN_repeat-like_dom_sf"/>
</dbReference>
<evidence type="ECO:0000256" key="1">
    <source>
        <dbReference type="ARBA" id="ARBA00022574"/>
    </source>
</evidence>
<dbReference type="Gene3D" id="2.130.10.10">
    <property type="entry name" value="YVTN repeat-like/Quinoprotein amine dehydrogenase"/>
    <property type="match status" value="1"/>
</dbReference>
<dbReference type="SUPFAM" id="SSF50978">
    <property type="entry name" value="WD40 repeat-like"/>
    <property type="match status" value="1"/>
</dbReference>
<feature type="repeat" description="WD" evidence="4">
    <location>
        <begin position="14"/>
        <end position="55"/>
    </location>
</feature>
<dbReference type="PANTHER" id="PTHR44019:SF8">
    <property type="entry name" value="POC1 CENTRIOLAR PROTEIN HOMOLOG"/>
    <property type="match status" value="1"/>
</dbReference>